<feature type="region of interest" description="Disordered" evidence="10">
    <location>
        <begin position="139"/>
        <end position="160"/>
    </location>
</feature>
<dbReference type="Pfam" id="PF17811">
    <property type="entry name" value="JHD"/>
    <property type="match status" value="1"/>
</dbReference>
<protein>
    <recommendedName>
        <fullName evidence="11">JmjC domain-containing protein</fullName>
    </recommendedName>
</protein>
<evidence type="ECO:0000256" key="9">
    <source>
        <dbReference type="ARBA" id="ARBA00023242"/>
    </source>
</evidence>
<dbReference type="PROSITE" id="PS51184">
    <property type="entry name" value="JMJC"/>
    <property type="match status" value="1"/>
</dbReference>
<dbReference type="GO" id="GO:0006325">
    <property type="term" value="P:chromatin organization"/>
    <property type="evidence" value="ECO:0007669"/>
    <property type="project" value="UniProtKB-KW"/>
</dbReference>
<keyword evidence="5" id="KW-0560">Oxidoreductase</keyword>
<dbReference type="EMBL" id="GEDC01012747">
    <property type="protein sequence ID" value="JAS24551.1"/>
    <property type="molecule type" value="Transcribed_RNA"/>
</dbReference>
<evidence type="ECO:0000256" key="2">
    <source>
        <dbReference type="ARBA" id="ARBA00022723"/>
    </source>
</evidence>
<dbReference type="InterPro" id="IPR050690">
    <property type="entry name" value="JHDM1_Histone_Demethylase"/>
</dbReference>
<dbReference type="InterPro" id="IPR003347">
    <property type="entry name" value="JmjC_dom"/>
</dbReference>
<accession>A0A1B6DFS1</accession>
<dbReference type="GO" id="GO:0051213">
    <property type="term" value="F:dioxygenase activity"/>
    <property type="evidence" value="ECO:0007669"/>
    <property type="project" value="UniProtKB-KW"/>
</dbReference>
<organism evidence="12">
    <name type="scientific">Clastoptera arizonana</name>
    <name type="common">Arizona spittle bug</name>
    <dbReference type="NCBI Taxonomy" id="38151"/>
    <lineage>
        <taxon>Eukaryota</taxon>
        <taxon>Metazoa</taxon>
        <taxon>Ecdysozoa</taxon>
        <taxon>Arthropoda</taxon>
        <taxon>Hexapoda</taxon>
        <taxon>Insecta</taxon>
        <taxon>Pterygota</taxon>
        <taxon>Neoptera</taxon>
        <taxon>Paraneoptera</taxon>
        <taxon>Hemiptera</taxon>
        <taxon>Auchenorrhyncha</taxon>
        <taxon>Cercopoidea</taxon>
        <taxon>Clastopteridae</taxon>
        <taxon>Clastoptera</taxon>
    </lineage>
</organism>
<evidence type="ECO:0000259" key="11">
    <source>
        <dbReference type="PROSITE" id="PS51184"/>
    </source>
</evidence>
<evidence type="ECO:0000256" key="5">
    <source>
        <dbReference type="ARBA" id="ARBA00023002"/>
    </source>
</evidence>
<dbReference type="PANTHER" id="PTHR23123">
    <property type="entry name" value="PHD/F-BOX CONTAINING PROTEIN"/>
    <property type="match status" value="1"/>
</dbReference>
<dbReference type="AlphaFoldDB" id="A0A1B6DFS1"/>
<evidence type="ECO:0000256" key="7">
    <source>
        <dbReference type="ARBA" id="ARBA00023015"/>
    </source>
</evidence>
<dbReference type="Gene3D" id="2.60.120.650">
    <property type="entry name" value="Cupin"/>
    <property type="match status" value="1"/>
</dbReference>
<keyword evidence="3" id="KW-0156">Chromatin regulator</keyword>
<feature type="domain" description="JmjC" evidence="11">
    <location>
        <begin position="1"/>
        <end position="49"/>
    </location>
</feature>
<dbReference type="Gene3D" id="1.20.58.1360">
    <property type="match status" value="1"/>
</dbReference>
<keyword evidence="2" id="KW-0479">Metal-binding</keyword>
<keyword evidence="9" id="KW-0539">Nucleus</keyword>
<dbReference type="SUPFAM" id="SSF51197">
    <property type="entry name" value="Clavaminate synthase-like"/>
    <property type="match status" value="1"/>
</dbReference>
<evidence type="ECO:0000256" key="4">
    <source>
        <dbReference type="ARBA" id="ARBA00022964"/>
    </source>
</evidence>
<comment type="subcellular location">
    <subcellularLocation>
        <location evidence="1">Nucleus</location>
    </subcellularLocation>
</comment>
<evidence type="ECO:0000256" key="1">
    <source>
        <dbReference type="ARBA" id="ARBA00004123"/>
    </source>
</evidence>
<dbReference type="GO" id="GO:0005634">
    <property type="term" value="C:nucleus"/>
    <property type="evidence" value="ECO:0007669"/>
    <property type="project" value="UniProtKB-SubCell"/>
</dbReference>
<evidence type="ECO:0000256" key="10">
    <source>
        <dbReference type="SAM" id="MobiDB-lite"/>
    </source>
</evidence>
<keyword evidence="4" id="KW-0223">Dioxygenase</keyword>
<dbReference type="GO" id="GO:0046872">
    <property type="term" value="F:metal ion binding"/>
    <property type="evidence" value="ECO:0007669"/>
    <property type="project" value="UniProtKB-KW"/>
</dbReference>
<feature type="region of interest" description="Disordered" evidence="10">
    <location>
        <begin position="583"/>
        <end position="615"/>
    </location>
</feature>
<evidence type="ECO:0000313" key="12">
    <source>
        <dbReference type="EMBL" id="JAS24551.1"/>
    </source>
</evidence>
<gene>
    <name evidence="12" type="ORF">g.37166</name>
</gene>
<evidence type="ECO:0000256" key="8">
    <source>
        <dbReference type="ARBA" id="ARBA00023163"/>
    </source>
</evidence>
<dbReference type="InterPro" id="IPR041070">
    <property type="entry name" value="JHD"/>
</dbReference>
<sequence>MKLMAGNTLLIPTGWIHAVYTPVDSMVFGGNYFHNLNIPLQLRIYDLEKKTSCESKYMFEKFEEVHWFAARMLATELKKLNVSKTKVPEYLLTGVKALIGVMKIWNSSPTSIKSIPKEIDSNGLIRTMSKEVRLAEKLINSSQPPKQGRESKRKRKKPVHDDFISSSMLSQLLPSPFKVKKKTRKFDENLMSSKTSSVSRPPLKLTLPKPVTYPYCSLPKEIPDNSIKTEVNNKEWVVSKDSNTKNNKDGLVVKLCSKLSSNVKSDWSINSLQLHKVDPEKMATKEIENTFGRFANKQSVSSVKQKNLSASNKFTEVLHTCYQEKPRETSVIAMNGQSSNFCSFLKFDTSSVYDFHESSDEEKDDNRLTIDEEPNKVLLNKLHKPKKNLHSTYFDGAVVQNKSSMNGIENLLKASSFTRDRNNIDDIEAGRASPATRDAVAGILSISQSCYGSSSNSESESSSQKGSKIKFLNEEDEEMIKVHQDDEFVYTPLDSSDDDDIKWTGKISKKSYDEAWNPKARVGPVAPKTDRPCREGTKKQAVEKGLEAAAAKKAGMPPPKRTYIRKKLKLSDKEIRPKICKTLVPSTSTGNPKGFMGIQQNSDLPKKKRKGMATPKQRLGKILKIKT</sequence>
<keyword evidence="8" id="KW-0804">Transcription</keyword>
<evidence type="ECO:0000256" key="6">
    <source>
        <dbReference type="ARBA" id="ARBA00023004"/>
    </source>
</evidence>
<keyword evidence="7" id="KW-0805">Transcription regulation</keyword>
<evidence type="ECO:0000256" key="3">
    <source>
        <dbReference type="ARBA" id="ARBA00022853"/>
    </source>
</evidence>
<proteinExistence type="predicted"/>
<name>A0A1B6DFS1_9HEMI</name>
<reference evidence="12" key="1">
    <citation type="submission" date="2015-12" db="EMBL/GenBank/DDBJ databases">
        <title>De novo transcriptome assembly of four potential Pierce s Disease insect vectors from Arizona vineyards.</title>
        <authorList>
            <person name="Tassone E.E."/>
        </authorList>
    </citation>
    <scope>NUCLEOTIDE SEQUENCE</scope>
</reference>
<keyword evidence="6" id="KW-0408">Iron</keyword>